<accession>A0AA48M5P3</accession>
<dbReference type="AlphaFoldDB" id="A0AA48M5P3"/>
<gene>
    <name evidence="2" type="ORF">AMST5_03056</name>
</gene>
<sequence length="90" mass="9959">MAKHIRIPQKALPMVKSPMVRRELAKKNGVTEADILAAIPARIEEEKRRIGKKIKKAKANAQKRGKAGKDNMWSTGACPVNSDARAGIKW</sequence>
<evidence type="ECO:0000256" key="1">
    <source>
        <dbReference type="SAM" id="MobiDB-lite"/>
    </source>
</evidence>
<feature type="compositionally biased region" description="Basic residues" evidence="1">
    <location>
        <begin position="51"/>
        <end position="66"/>
    </location>
</feature>
<feature type="region of interest" description="Disordered" evidence="1">
    <location>
        <begin position="51"/>
        <end position="78"/>
    </location>
</feature>
<name>A0AA48M5P3_9ZZZZ</name>
<organism evidence="2">
    <name type="scientific">freshwater sediment metagenome</name>
    <dbReference type="NCBI Taxonomy" id="556182"/>
    <lineage>
        <taxon>unclassified sequences</taxon>
        <taxon>metagenomes</taxon>
        <taxon>ecological metagenomes</taxon>
    </lineage>
</organism>
<proteinExistence type="predicted"/>
<reference evidence="2" key="1">
    <citation type="submission" date="2023-07" db="EMBL/GenBank/DDBJ databases">
        <authorList>
            <person name="Pelsma A.J. K."/>
        </authorList>
    </citation>
    <scope>NUCLEOTIDE SEQUENCE</scope>
</reference>
<dbReference type="EMBL" id="OY288114">
    <property type="protein sequence ID" value="CAJ0879389.1"/>
    <property type="molecule type" value="Genomic_DNA"/>
</dbReference>
<protein>
    <submittedName>
        <fullName evidence="2">Uncharacterized protein</fullName>
    </submittedName>
</protein>
<evidence type="ECO:0000313" key="2">
    <source>
        <dbReference type="EMBL" id="CAJ0879389.1"/>
    </source>
</evidence>